<evidence type="ECO:0000256" key="5">
    <source>
        <dbReference type="ARBA" id="ARBA00022723"/>
    </source>
</evidence>
<keyword evidence="8" id="KW-0503">Monooxygenase</keyword>
<organism evidence="10 11">
    <name type="scientific">Steccherinum ochraceum</name>
    <dbReference type="NCBI Taxonomy" id="92696"/>
    <lineage>
        <taxon>Eukaryota</taxon>
        <taxon>Fungi</taxon>
        <taxon>Dikarya</taxon>
        <taxon>Basidiomycota</taxon>
        <taxon>Agaricomycotina</taxon>
        <taxon>Agaricomycetes</taxon>
        <taxon>Polyporales</taxon>
        <taxon>Steccherinaceae</taxon>
        <taxon>Steccherinum</taxon>
    </lineage>
</organism>
<evidence type="ECO:0000256" key="9">
    <source>
        <dbReference type="PIRSR" id="PIRSR602401-1"/>
    </source>
</evidence>
<keyword evidence="7 9" id="KW-0408">Iron</keyword>
<dbReference type="PANTHER" id="PTHR24305:SF166">
    <property type="entry name" value="CYTOCHROME P450 12A4, MITOCHONDRIAL-RELATED"/>
    <property type="match status" value="1"/>
</dbReference>
<dbReference type="SUPFAM" id="SSF48264">
    <property type="entry name" value="Cytochrome P450"/>
    <property type="match status" value="1"/>
</dbReference>
<dbReference type="InterPro" id="IPR036396">
    <property type="entry name" value="Cyt_P450_sf"/>
</dbReference>
<feature type="binding site" description="axial binding residue" evidence="9">
    <location>
        <position position="472"/>
    </location>
    <ligand>
        <name>heme</name>
        <dbReference type="ChEBI" id="CHEBI:30413"/>
    </ligand>
    <ligandPart>
        <name>Fe</name>
        <dbReference type="ChEBI" id="CHEBI:18248"/>
    </ligandPart>
</feature>
<dbReference type="PRINTS" id="PR00463">
    <property type="entry name" value="EP450I"/>
</dbReference>
<evidence type="ECO:0000313" key="11">
    <source>
        <dbReference type="Proteomes" id="UP000292702"/>
    </source>
</evidence>
<keyword evidence="11" id="KW-1185">Reference proteome</keyword>
<dbReference type="InterPro" id="IPR002401">
    <property type="entry name" value="Cyt_P450_E_grp-I"/>
</dbReference>
<dbReference type="OrthoDB" id="1470350at2759"/>
<evidence type="ECO:0000256" key="2">
    <source>
        <dbReference type="ARBA" id="ARBA00005179"/>
    </source>
</evidence>
<comment type="cofactor">
    <cofactor evidence="1 9">
        <name>heme</name>
        <dbReference type="ChEBI" id="CHEBI:30413"/>
    </cofactor>
</comment>
<proteinExistence type="inferred from homology"/>
<keyword evidence="5 9" id="KW-0479">Metal-binding</keyword>
<dbReference type="PANTHER" id="PTHR24305">
    <property type="entry name" value="CYTOCHROME P450"/>
    <property type="match status" value="1"/>
</dbReference>
<dbReference type="GO" id="GO:0004497">
    <property type="term" value="F:monooxygenase activity"/>
    <property type="evidence" value="ECO:0007669"/>
    <property type="project" value="UniProtKB-KW"/>
</dbReference>
<accession>A0A4R0R385</accession>
<gene>
    <name evidence="10" type="ORF">EIP91_008155</name>
</gene>
<evidence type="ECO:0000256" key="7">
    <source>
        <dbReference type="ARBA" id="ARBA00023004"/>
    </source>
</evidence>
<comment type="similarity">
    <text evidence="3">Belongs to the cytochrome P450 family.</text>
</comment>
<evidence type="ECO:0000256" key="1">
    <source>
        <dbReference type="ARBA" id="ARBA00001971"/>
    </source>
</evidence>
<comment type="caution">
    <text evidence="10">The sequence shown here is derived from an EMBL/GenBank/DDBJ whole genome shotgun (WGS) entry which is preliminary data.</text>
</comment>
<dbReference type="Pfam" id="PF00067">
    <property type="entry name" value="p450"/>
    <property type="match status" value="1"/>
</dbReference>
<dbReference type="GO" id="GO:0020037">
    <property type="term" value="F:heme binding"/>
    <property type="evidence" value="ECO:0007669"/>
    <property type="project" value="InterPro"/>
</dbReference>
<dbReference type="GO" id="GO:0005506">
    <property type="term" value="F:iron ion binding"/>
    <property type="evidence" value="ECO:0007669"/>
    <property type="project" value="InterPro"/>
</dbReference>
<dbReference type="EMBL" id="RWJN01000445">
    <property type="protein sequence ID" value="TCD61631.1"/>
    <property type="molecule type" value="Genomic_DNA"/>
</dbReference>
<comment type="pathway">
    <text evidence="2">Secondary metabolite biosynthesis.</text>
</comment>
<keyword evidence="6" id="KW-0560">Oxidoreductase</keyword>
<dbReference type="Proteomes" id="UP000292702">
    <property type="component" value="Unassembled WGS sequence"/>
</dbReference>
<dbReference type="InterPro" id="IPR001128">
    <property type="entry name" value="Cyt_P450"/>
</dbReference>
<dbReference type="InterPro" id="IPR050121">
    <property type="entry name" value="Cytochrome_P450_monoxygenase"/>
</dbReference>
<protein>
    <recommendedName>
        <fullName evidence="12">Cytochrome P450-dit2</fullName>
    </recommendedName>
</protein>
<keyword evidence="4 9" id="KW-0349">Heme</keyword>
<evidence type="ECO:0000256" key="6">
    <source>
        <dbReference type="ARBA" id="ARBA00023002"/>
    </source>
</evidence>
<evidence type="ECO:0000256" key="4">
    <source>
        <dbReference type="ARBA" id="ARBA00022617"/>
    </source>
</evidence>
<dbReference type="AlphaFoldDB" id="A0A4R0R385"/>
<evidence type="ECO:0000256" key="3">
    <source>
        <dbReference type="ARBA" id="ARBA00010617"/>
    </source>
</evidence>
<evidence type="ECO:0000256" key="8">
    <source>
        <dbReference type="ARBA" id="ARBA00023033"/>
    </source>
</evidence>
<dbReference type="GO" id="GO:0016705">
    <property type="term" value="F:oxidoreductase activity, acting on paired donors, with incorporation or reduction of molecular oxygen"/>
    <property type="evidence" value="ECO:0007669"/>
    <property type="project" value="InterPro"/>
</dbReference>
<dbReference type="STRING" id="92696.A0A4R0R385"/>
<reference evidence="10 11" key="1">
    <citation type="submission" date="2018-11" db="EMBL/GenBank/DDBJ databases">
        <title>Genome assembly of Steccherinum ochraceum LE-BIN_3174, the white-rot fungus of the Steccherinaceae family (The Residual Polyporoid clade, Polyporales, Basidiomycota).</title>
        <authorList>
            <person name="Fedorova T.V."/>
            <person name="Glazunova O.A."/>
            <person name="Landesman E.O."/>
            <person name="Moiseenko K.V."/>
            <person name="Psurtseva N.V."/>
            <person name="Savinova O.S."/>
            <person name="Shakhova N.V."/>
            <person name="Tyazhelova T.V."/>
            <person name="Vasina D.V."/>
        </authorList>
    </citation>
    <scope>NUCLEOTIDE SEQUENCE [LARGE SCALE GENOMIC DNA]</scope>
    <source>
        <strain evidence="10 11">LE-BIN_3174</strain>
    </source>
</reference>
<dbReference type="PRINTS" id="PR00385">
    <property type="entry name" value="P450"/>
</dbReference>
<dbReference type="CDD" id="cd11069">
    <property type="entry name" value="CYP_FUM15-like"/>
    <property type="match status" value="1"/>
</dbReference>
<evidence type="ECO:0000313" key="10">
    <source>
        <dbReference type="EMBL" id="TCD61631.1"/>
    </source>
</evidence>
<dbReference type="Gene3D" id="1.10.630.10">
    <property type="entry name" value="Cytochrome P450"/>
    <property type="match status" value="1"/>
</dbReference>
<name>A0A4R0R385_9APHY</name>
<evidence type="ECO:0008006" key="12">
    <source>
        <dbReference type="Google" id="ProtNLM"/>
    </source>
</evidence>
<sequence length="537" mass="60049">MEPTLAYGLPAAFILYLIYKRVTKITLDDIRGPEAETFWLGNLGQLFRSLVGEADFAWQDKFGGVARIKGPVGQDILWVCDPRAMQFIMNGAYKFPKTSERVALGTLSTDRGLVTAQDDCHKRQRKAMLPAFGTPESKALFPIFVRNAEAITTRWRDQLFDSPEGKMFNIPTWVSCATLDAIGEAAFDHTFGAIDNQTSDFVKSYQSLLIKSFASPTDGRIIMQNLSRYLPVNFVIWLYDHLPLYKLLRKNREVAHKFGKEILASKDAALAKGADSHDLLAIIVRSNMSENERSKLTDYEVLSQIRTILLAGHETTSTALSWGLLELAKNPAIQSKLRAEIHAMDNTIKAHGRSSFTVEDLDKMPYTQACLKEVLRFHPPVYHLHRAVGQDTAIPLSKPVTTKSGTEINEVPVAKGTSIVLSIAAYNRDKSVWGEDAHVFNPERWLNQSEKKDISVGIFSNLATFAGGPRACIGWRFAVYEIQAFMIELVSNFEFNLTEDCKLIRREPVFIMAPTVEGQVGKGAQMPLKVTLAQRGE</sequence>